<dbReference type="PANTHER" id="PTHR47932:SF12">
    <property type="entry name" value="PENTACOTRIPEPTIDE-REPEAT REGION OF PRORP DOMAIN-CONTAINING PROTEIN"/>
    <property type="match status" value="1"/>
</dbReference>
<keyword evidence="1" id="KW-0677">Repeat</keyword>
<dbReference type="AlphaFoldDB" id="A0A8R7JWP8"/>
<evidence type="ECO:0000256" key="2">
    <source>
        <dbReference type="ARBA" id="ARBA00022946"/>
    </source>
</evidence>
<keyword evidence="2" id="KW-0809">Transit peptide</keyword>
<dbReference type="Pfam" id="PF01535">
    <property type="entry name" value="PPR"/>
    <property type="match status" value="1"/>
</dbReference>
<evidence type="ECO:0000313" key="5">
    <source>
        <dbReference type="Proteomes" id="UP000015106"/>
    </source>
</evidence>
<evidence type="ECO:0008006" key="6">
    <source>
        <dbReference type="Google" id="ProtNLM"/>
    </source>
</evidence>
<dbReference type="GO" id="GO:0003729">
    <property type="term" value="F:mRNA binding"/>
    <property type="evidence" value="ECO:0007669"/>
    <property type="project" value="TreeGrafter"/>
</dbReference>
<feature type="repeat" description="PPR" evidence="3">
    <location>
        <begin position="393"/>
        <end position="427"/>
    </location>
</feature>
<name>A0A8R7JWP8_TRIUA</name>
<organism evidence="4 5">
    <name type="scientific">Triticum urartu</name>
    <name type="common">Red wild einkorn</name>
    <name type="synonym">Crithodium urartu</name>
    <dbReference type="NCBI Taxonomy" id="4572"/>
    <lineage>
        <taxon>Eukaryota</taxon>
        <taxon>Viridiplantae</taxon>
        <taxon>Streptophyta</taxon>
        <taxon>Embryophyta</taxon>
        <taxon>Tracheophyta</taxon>
        <taxon>Spermatophyta</taxon>
        <taxon>Magnoliopsida</taxon>
        <taxon>Liliopsida</taxon>
        <taxon>Poales</taxon>
        <taxon>Poaceae</taxon>
        <taxon>BOP clade</taxon>
        <taxon>Pooideae</taxon>
        <taxon>Triticodae</taxon>
        <taxon>Triticeae</taxon>
        <taxon>Triticinae</taxon>
        <taxon>Triticum</taxon>
    </lineage>
</organism>
<dbReference type="Gene3D" id="1.25.40.10">
    <property type="entry name" value="Tetratricopeptide repeat domain"/>
    <property type="match status" value="4"/>
</dbReference>
<accession>A0A8R7JWP8</accession>
<evidence type="ECO:0000313" key="4">
    <source>
        <dbReference type="EnsemblPlants" id="TuG1812G0100000837.01.T01"/>
    </source>
</evidence>
<dbReference type="InterPro" id="IPR002885">
    <property type="entry name" value="PPR_rpt"/>
</dbReference>
<feature type="repeat" description="PPR" evidence="3">
    <location>
        <begin position="231"/>
        <end position="265"/>
    </location>
</feature>
<feature type="repeat" description="PPR" evidence="3">
    <location>
        <begin position="193"/>
        <end position="223"/>
    </location>
</feature>
<dbReference type="InterPro" id="IPR011990">
    <property type="entry name" value="TPR-like_helical_dom_sf"/>
</dbReference>
<protein>
    <recommendedName>
        <fullName evidence="6">Protein Rf1, mitochondrial</fullName>
    </recommendedName>
</protein>
<dbReference type="PANTHER" id="PTHR47932">
    <property type="entry name" value="ATPASE EXPRESSION PROTEIN 3"/>
    <property type="match status" value="1"/>
</dbReference>
<evidence type="ECO:0000256" key="1">
    <source>
        <dbReference type="ARBA" id="ARBA00022737"/>
    </source>
</evidence>
<dbReference type="Pfam" id="PF13041">
    <property type="entry name" value="PPR_2"/>
    <property type="match status" value="4"/>
</dbReference>
<feature type="repeat" description="PPR" evidence="3">
    <location>
        <begin position="266"/>
        <end position="300"/>
    </location>
</feature>
<feature type="repeat" description="PPR" evidence="3">
    <location>
        <begin position="157"/>
        <end position="192"/>
    </location>
</feature>
<feature type="repeat" description="PPR" evidence="3">
    <location>
        <begin position="122"/>
        <end position="156"/>
    </location>
</feature>
<dbReference type="Gramene" id="TuG1812G0100000837.01.T01">
    <property type="protein sequence ID" value="TuG1812G0100000837.01.T01"/>
    <property type="gene ID" value="TuG1812G0100000837.01"/>
</dbReference>
<feature type="repeat" description="PPR" evidence="3">
    <location>
        <begin position="301"/>
        <end position="335"/>
    </location>
</feature>
<keyword evidence="5" id="KW-1185">Reference proteome</keyword>
<reference evidence="5" key="1">
    <citation type="journal article" date="2013" name="Nature">
        <title>Draft genome of the wheat A-genome progenitor Triticum urartu.</title>
        <authorList>
            <person name="Ling H.Q."/>
            <person name="Zhao S."/>
            <person name="Liu D."/>
            <person name="Wang J."/>
            <person name="Sun H."/>
            <person name="Zhang C."/>
            <person name="Fan H."/>
            <person name="Li D."/>
            <person name="Dong L."/>
            <person name="Tao Y."/>
            <person name="Gao C."/>
            <person name="Wu H."/>
            <person name="Li Y."/>
            <person name="Cui Y."/>
            <person name="Guo X."/>
            <person name="Zheng S."/>
            <person name="Wang B."/>
            <person name="Yu K."/>
            <person name="Liang Q."/>
            <person name="Yang W."/>
            <person name="Lou X."/>
            <person name="Chen J."/>
            <person name="Feng M."/>
            <person name="Jian J."/>
            <person name="Zhang X."/>
            <person name="Luo G."/>
            <person name="Jiang Y."/>
            <person name="Liu J."/>
            <person name="Wang Z."/>
            <person name="Sha Y."/>
            <person name="Zhang B."/>
            <person name="Wu H."/>
            <person name="Tang D."/>
            <person name="Shen Q."/>
            <person name="Xue P."/>
            <person name="Zou S."/>
            <person name="Wang X."/>
            <person name="Liu X."/>
            <person name="Wang F."/>
            <person name="Yang Y."/>
            <person name="An X."/>
            <person name="Dong Z."/>
            <person name="Zhang K."/>
            <person name="Zhang X."/>
            <person name="Luo M.C."/>
            <person name="Dvorak J."/>
            <person name="Tong Y."/>
            <person name="Wang J."/>
            <person name="Yang H."/>
            <person name="Li Z."/>
            <person name="Wang D."/>
            <person name="Zhang A."/>
            <person name="Wang J."/>
        </authorList>
    </citation>
    <scope>NUCLEOTIDE SEQUENCE</scope>
    <source>
        <strain evidence="5">cv. G1812</strain>
    </source>
</reference>
<evidence type="ECO:0000256" key="3">
    <source>
        <dbReference type="PROSITE-ProRule" id="PRU00708"/>
    </source>
</evidence>
<dbReference type="EnsemblPlants" id="TuG1812G0100000837.01.T01">
    <property type="protein sequence ID" value="TuG1812G0100000837.01.T01"/>
    <property type="gene ID" value="TuG1812G0100000837.01"/>
</dbReference>
<sequence length="533" mass="58818">MSSIHLRHCSTMPMSRVCLRRRLSSFSNCTSPPSPTWSPHAAFAAATERVRGGTLSPQDAHHLFDELFRQATPVPERSLDGFLAALGRAMPSEACRDGPSLALTLFNRVCREEAGMRVAPPTIFTYGILMNCCCRMGRPDLGLAYFGRILRAGLKANQIAANTVIKCLCCAKHSDEAVNMLLHRMSDLGCVPDAFSYNTVLKSLCEDGRSLQALDLLLQMASKEGGACSPDMVAYSTVIHGFLKEGKVDKACNLFDEMMRQGVVPDVVTYSSIIDALCKAGAMYKAELFLWQMVDDGVRPDEVTYTSMIHGYSTLGRWKQVRKMFREMTSRGLIPDTVTWNSFMDSLCKHGRTKEAAEVFFSMAGKGRLCRNNCADEAIILFQKLRAMNVKFNITTLNTIINALYKVERREEANDLFAALPASGLVPNASTYGVMVQNLLKEGAVEEADSMFSSMEKSGCAPSSRLVNDVIRTLLEKGEIVKAGKYMSKVDEKSISLEASTSSLLLSLFSGNGKYREQLQLLPAKYQFFDGIS</sequence>
<reference evidence="4" key="2">
    <citation type="submission" date="2018-03" db="EMBL/GenBank/DDBJ databases">
        <title>The Triticum urartu genome reveals the dynamic nature of wheat genome evolution.</title>
        <authorList>
            <person name="Ling H."/>
            <person name="Ma B."/>
            <person name="Shi X."/>
            <person name="Liu H."/>
            <person name="Dong L."/>
            <person name="Sun H."/>
            <person name="Cao Y."/>
            <person name="Gao Q."/>
            <person name="Zheng S."/>
            <person name="Li Y."/>
            <person name="Yu Y."/>
            <person name="Du H."/>
            <person name="Qi M."/>
            <person name="Li Y."/>
            <person name="Yu H."/>
            <person name="Cui Y."/>
            <person name="Wang N."/>
            <person name="Chen C."/>
            <person name="Wu H."/>
            <person name="Zhao Y."/>
            <person name="Zhang J."/>
            <person name="Li Y."/>
            <person name="Zhou W."/>
            <person name="Zhang B."/>
            <person name="Hu W."/>
            <person name="Eijk M."/>
            <person name="Tang J."/>
            <person name="Witsenboer H."/>
            <person name="Zhao S."/>
            <person name="Li Z."/>
            <person name="Zhang A."/>
            <person name="Wang D."/>
            <person name="Liang C."/>
        </authorList>
    </citation>
    <scope>NUCLEOTIDE SEQUENCE [LARGE SCALE GENOMIC DNA]</scope>
    <source>
        <strain evidence="4">cv. G1812</strain>
    </source>
</reference>
<dbReference type="Proteomes" id="UP000015106">
    <property type="component" value="Chromosome 1"/>
</dbReference>
<feature type="repeat" description="PPR" evidence="3">
    <location>
        <begin position="336"/>
        <end position="370"/>
    </location>
</feature>
<feature type="repeat" description="PPR" evidence="3">
    <location>
        <begin position="428"/>
        <end position="462"/>
    </location>
</feature>
<dbReference type="PROSITE" id="PS51375">
    <property type="entry name" value="PPR"/>
    <property type="match status" value="9"/>
</dbReference>
<reference evidence="4" key="3">
    <citation type="submission" date="2022-06" db="UniProtKB">
        <authorList>
            <consortium name="EnsemblPlants"/>
        </authorList>
    </citation>
    <scope>IDENTIFICATION</scope>
</reference>
<dbReference type="NCBIfam" id="TIGR00756">
    <property type="entry name" value="PPR"/>
    <property type="match status" value="8"/>
</dbReference>
<proteinExistence type="predicted"/>